<protein>
    <submittedName>
        <fullName evidence="2">Uncharacterized protein</fullName>
    </submittedName>
</protein>
<sequence>MGFLNTKTAWANKEFIPFKLCIASIYVIVGSYFHSFFENYYIPLFILFGITVTWTLYLWIKKMKQRN</sequence>
<keyword evidence="1" id="KW-0812">Transmembrane</keyword>
<comment type="caution">
    <text evidence="2">The sequence shown here is derived from an EMBL/GenBank/DDBJ whole genome shotgun (WGS) entry which is preliminary data.</text>
</comment>
<gene>
    <name evidence="2" type="ORF">DVR12_02560</name>
</gene>
<keyword evidence="1" id="KW-0472">Membrane</keyword>
<name>A0A3E1YH28_9BACT</name>
<proteinExistence type="predicted"/>
<feature type="transmembrane region" description="Helical" evidence="1">
    <location>
        <begin position="16"/>
        <end position="34"/>
    </location>
</feature>
<dbReference type="EMBL" id="QPMM01000001">
    <property type="protein sequence ID" value="RFS26689.1"/>
    <property type="molecule type" value="Genomic_DNA"/>
</dbReference>
<evidence type="ECO:0000313" key="3">
    <source>
        <dbReference type="Proteomes" id="UP000260644"/>
    </source>
</evidence>
<keyword evidence="1" id="KW-1133">Transmembrane helix</keyword>
<keyword evidence="3" id="KW-1185">Reference proteome</keyword>
<feature type="transmembrane region" description="Helical" evidence="1">
    <location>
        <begin position="40"/>
        <end position="60"/>
    </location>
</feature>
<dbReference type="AlphaFoldDB" id="A0A3E1YH28"/>
<organism evidence="2 3">
    <name type="scientific">Chitinophaga silvatica</name>
    <dbReference type="NCBI Taxonomy" id="2282649"/>
    <lineage>
        <taxon>Bacteria</taxon>
        <taxon>Pseudomonadati</taxon>
        <taxon>Bacteroidota</taxon>
        <taxon>Chitinophagia</taxon>
        <taxon>Chitinophagales</taxon>
        <taxon>Chitinophagaceae</taxon>
        <taxon>Chitinophaga</taxon>
    </lineage>
</organism>
<evidence type="ECO:0000313" key="2">
    <source>
        <dbReference type="EMBL" id="RFS26689.1"/>
    </source>
</evidence>
<evidence type="ECO:0000256" key="1">
    <source>
        <dbReference type="SAM" id="Phobius"/>
    </source>
</evidence>
<reference evidence="2 3" key="1">
    <citation type="submission" date="2018-07" db="EMBL/GenBank/DDBJ databases">
        <title>Chitinophaga K2CV101002-2 sp. nov., isolated from a monsoon evergreen broad-leaved forest soil.</title>
        <authorList>
            <person name="Lv Y."/>
        </authorList>
    </citation>
    <scope>NUCLEOTIDE SEQUENCE [LARGE SCALE GENOMIC DNA]</scope>
    <source>
        <strain evidence="2 3">GDMCC 1.1288</strain>
    </source>
</reference>
<accession>A0A3E1YH28</accession>
<dbReference type="Proteomes" id="UP000260644">
    <property type="component" value="Unassembled WGS sequence"/>
</dbReference>